<feature type="region of interest" description="Disordered" evidence="1">
    <location>
        <begin position="1"/>
        <end position="42"/>
    </location>
</feature>
<feature type="domain" description="Autotransporter" evidence="2">
    <location>
        <begin position="4186"/>
        <end position="4460"/>
    </location>
</feature>
<proteinExistence type="predicted"/>
<dbReference type="SUPFAM" id="SSF103515">
    <property type="entry name" value="Autotransporter"/>
    <property type="match status" value="1"/>
</dbReference>
<dbReference type="InterPro" id="IPR036709">
    <property type="entry name" value="Autotransporte_beta_dom_sf"/>
</dbReference>
<dbReference type="STRING" id="391936.S7S_05100"/>
<dbReference type="InterPro" id="IPR005546">
    <property type="entry name" value="Autotransporte_beta"/>
</dbReference>
<dbReference type="KEGG" id="apac:S7S_05100"/>
<dbReference type="Proteomes" id="UP000006764">
    <property type="component" value="Chromosome"/>
</dbReference>
<protein>
    <submittedName>
        <fullName evidence="3">Putative outer membrane autotransporter barrel domain-containing protein</fullName>
    </submittedName>
</protein>
<keyword evidence="4" id="KW-1185">Reference proteome</keyword>
<dbReference type="EMBL" id="CP004387">
    <property type="protein sequence ID" value="AJD47440.1"/>
    <property type="molecule type" value="Genomic_DNA"/>
</dbReference>
<evidence type="ECO:0000313" key="4">
    <source>
        <dbReference type="Proteomes" id="UP000006764"/>
    </source>
</evidence>
<reference evidence="3 4" key="1">
    <citation type="journal article" date="2012" name="J. Bacteriol.">
        <title>Genome sequence of an alkane-degrading bacterium, Alcanivorax pacificus type strain W11-5, isolated from deep sea sediment.</title>
        <authorList>
            <person name="Lai Q."/>
            <person name="Shao Z."/>
        </authorList>
    </citation>
    <scope>NUCLEOTIDE SEQUENCE [LARGE SCALE GENOMIC DNA]</scope>
    <source>
        <strain evidence="3 4">W11-5</strain>
    </source>
</reference>
<feature type="compositionally biased region" description="Gly residues" evidence="1">
    <location>
        <begin position="14"/>
        <end position="24"/>
    </location>
</feature>
<name>A0A0B4XLA8_9GAMM</name>
<gene>
    <name evidence="3" type="ORF">S7S_05100</name>
</gene>
<evidence type="ECO:0000259" key="2">
    <source>
        <dbReference type="PROSITE" id="PS51208"/>
    </source>
</evidence>
<evidence type="ECO:0000313" key="3">
    <source>
        <dbReference type="EMBL" id="AJD47440.1"/>
    </source>
</evidence>
<accession>A0A0B4XLA8</accession>
<dbReference type="SMART" id="SM00869">
    <property type="entry name" value="Autotransporter"/>
    <property type="match status" value="1"/>
</dbReference>
<dbReference type="PROSITE" id="PS51208">
    <property type="entry name" value="AUTOTRANSPORTER"/>
    <property type="match status" value="1"/>
</dbReference>
<feature type="region of interest" description="Disordered" evidence="1">
    <location>
        <begin position="64"/>
        <end position="93"/>
    </location>
</feature>
<sequence>MGGSNTTGSCDKGGQAGGNGGNGAEAGISYNQGKASDKKSYEVGEDGVKNMTIHGATALVAQSLGGNGGDGGSSVDSGEGSKDKAGNGGHGGQGGKAWIKNTVGLTVLDDVQVFNTYSINYDLETDQIDDYDLITQVVNTAHGLIAQSGGGIGGAGGNANSGSKNGGAGGSAGNAGEANINNQAYITTNGGSAILAQSVGGFGGDAGVNKKGYGGGGGTGGDGGLVSVYNSGVLTINDQKLPLCSETVTHNCRITEDMDTSSGTLATLANSPHLYGVCDERYQNCDIHGAYGIFAQSVGGGGGNSGGSSGKHAIGADGGDAGFGWLVNVDNRNKININTESSVGILAQSIGGGGGAGGMAYSSAHKAKAIGGSGGGGGDGGAVWVSNTGSICTGGACGVALEELVEKSDSAGGAYGIFAQSIGGGGGAGGSAKAKSHSGGFLGLMPGKSLAIGGSGGDGGDGGFITVANQGGITTAEINSAGIFAQSVGGGGGSGGGATAMDASLFSGKAVAHGGSGGGGGHGGMVAVNCTSYGNASTYSPCQAQNITSYTPTQTLSTTVTPTLLSSNAGNAYGIATAGLGSTAIFAQSVGGGGGSGSYAIAVQGELFGDGMALAYGGTGGNGGSGNLVYAGTNGMWLYTLGDGAAGLLAQSIGGGGGAGSYALSLAAAAAGAPVAFSLGGAGGVGGGGGNVVAENPGGHISTAGDFSHGIIAQSIGGGGGAGGASVAASGSLVGVNTALAVGGSGEGGGAGGQVLVTNTRYGSNSPDIWTQGYGANAILAQSIGGGGGAGGNSYAASATLVGGTASVAVGGSSSSGGAGSVVDLDNQGNLVTEGHNAAGIVAQSIGGGGGAGSYALSLAAAAAGAPVAFSLGGAGGVGGGGGNVVAENPGGHISTAGDFSHGIIAQSIGGGGGAGGASVAASGSLVGVNTALAVGGSGEGGGAGGQVLVTNTRYGSNSPDIWTQGYGANAILAQSIGGGGGAGGNSYAASATLVGGTASVAVGGSSSSGGAGSVVDLDNQGNLVTEGHNAAGIVAQSIGGGGGAGGNATSVSGSVAGVTLGVALGGSGGGGGNSSDVDVGNEGSISTAGDYSHGILAQSIGGGGGAGGNAVAGSGTLAGGALSTAVGGTGGSGGNAGGAYVDNSNASSVISTQGYGAYGILAQSVGGGGGAGGSAMSGSATFMSSVSSSVALGGSASRGGTASAGEVNNAGMVLTEGANAVGIAMQSIGGGGGVGGNAVSVAGNITGGNLALAVGGAGGTGGTGGVSSINNSGVVATKGDFAHGLMAQSIGGGGGAGGMAVAGTATLVGVNVSSAVGGTGGGGGFSNEVKVINKGGKSVGLATTAVIQTEGAGANAILAQSLGGGGGAGGMTVAASAALGSLSATQAIGGAGGAGGTASAVTVSNNGNLITLGENASAVVAQSIGGKGGAGGTALSASGDVIGAGVSIASGGAGSTGGKGEWVTVSHEGTTDGTSGTTGGAVISTAGANAKGILAQSIGGNGGEGGMAVSAAGGLVGGNMGVSLGGSGGSGSASSVSRVANYGGRILTAGDYAQGIVAQSIGGNGGAGGMAVSGSASVTDVAMSVAVGGTGGSGGEVRGDVSVNNYKSGSTKPLIQTQGAGANAILAQSIGGDGGAGGMSLAAAVALAGDASAAVAVGGGGGNGGKANSVAVINEGTLVTTGNEAAALVAQAIGGSGGVGGFSASAGVNLTGNTASFALGGTGGNGGQVLGTVTVTNSSGTIQTLGNNAQGILAQSIGGNGGAGGMSLAATVSLAAENAAVSLGGAGGGGGTAGVVTVDSSGGQLMTAGDYSQGILAQSIGGNGGAGGMSVSGSVSLTGNAGAVSLGGSGNKGGAGKAVTVTNATGIVTQGYGASAIAAQSIGGFGGAGGASVSAGFSLGSSAAAVAVGGGAGTGASSDKVLVTNSGALTTLGGGAAAILAQSIGGDGGIGGLAVSGAVSMSNNGSLALGGGGAAGGTAGEARVDNSGNIMVIAEETESVTVPAVPNASVNQALEAWALVSGDMQEMPDDVTNLFNLITGQSNPLLSALHANAAGIMVQSIGGGGGAGGLAAAAGLSATDKSFDVAVGGDGGGGGTAGAAILNNTGSVITLGTHSPGLVAMSMGGQGGAGGFSASVGASGWSLGTAVASVGGDGGNGGRAGEVTVTTANSDLYKPVMTQGSQSPALMAMSIGGNGGTGGFDAAVGLSSLGSAVTGVGGNGGDGGTGGNVNVTSSQYLTTSGLMSPGILAMSIGGHGGMGGISAGVAESLVKSVAASVGGNGGAGGKSGIVDVSVNAPVVTYGNLSSGIVSQSIAGSGGMGGVAVSSVVTAEVIPTKKYKLNIGGAAGGEGGAGGQAGDAYVESNSVVQTYGFLSHAVVAQSVGGTGGMGGIAVDGSFDVTLNVIPGMDGGDRNLSFALAVGGEGGIGGNAGLAQVDQRGSLVTGYGIVENGAVGSAFLSSGILAQSIGGSGGMGGSAAAIAAGNSPTSATLAVGGMGGAGGHAGSVVVNSNVDCLTSANCTDGITTFGAGSAAIKAQSIGGGGGSGGIALSAASVGLLPSKVGVGGAGGDGGDAGHGGTVEINVGGSLTTVGLNAPGILAQSVGGGGGDGGASLSGNYDLATAVKKSLSLFGVKVEDDDDSLVSSSIDGVKGVYQDVTGEEMPDSLAASSALAVGGDGGAGGNAAAVTVNSTAQIVTGAGGFGYQSAGIMAQSVGGGGGNGGFAGIGQNGAVTGSVLLGGNGGVAGDGSTVNVTAANLIKTTGMHSTALVAQSIGGGGGNAGHIYDGTEAIGALSSGVGGSGGNGGSASTVTVTSSATLITNGLHSGGIMAQSIGGGGGNANSSILGNLVDALPVPATVGATNKARVGVTTLDEIIENGAQVGALDERVFGQSGADAGAAFAVNLGGSDGVAGNGGNVTVSNTGNIFTGAEVDNAGNVVASENLLRTAGSTAILAQSIGGGGGSSHEAAVDANWGQSMTAKNLGGLFGSDDTASLQRRAGNVTVLNTGSLITYGANSAGIIAQSIGGGGGVSGTFSATTNTLEGMAGATSNALRLGGGMAESYAGMVSVCDTRTTFDTEPVVDYCSGLSDQGQAIVTEGVASHGILAQSIGGGGGYAAVITSAVEQAVAGELSAGNFDLTVGEVLEASSTDGVAVAAHLGGTDNSSGNRSGNGALIWTATDVVTRGDAALGLLGQSVGGGGGLLVSHASNAGTGDYHVKGQLGGFGSGANATIADTPGVVFQGSVLTEGDLATAVIGQGVAGGGGIFLSLGKTVGTGGTDTVELLLGAADGEGNGSNNKVVWGAMNQIEQSALMTSGAGALGIISQSVGAGGGFAASHTGSASAGAVEGIFKLGSTGVAGATDEYWTALTSSTGFQIATTGVNAVGALTQSVSAGGGLAIDSHDSLLARESVAVSFDLGFDNAGKAGGSVGATKVEAVRHSINTEGDNASAMLMQSVAGGGGTALFASSAVEQGGEVEASFHLGGNPSDGMAMEIEATLGILGNRVSLPSYLVTAGDNAFGLVAQSIASGGGLAALTVAASEEQLAEGATLGLTLADSWLGRADGAVSSKHYASVVNLDLSDYNIVTSGRNSVGLVAQSIGGGGGVATALAADSARFGGSLQLGASGGGSGAAAGAINLTASASKSDASLISTAADFTPAMLVQSIGGGGGLAMLNVSDLTLGGNTGSQGNTVSINNAASIVTQGKASIGLIAQSIGGGGGVGWSLDEVTLGGAASGSHGKNVSVTQNGDIYTTGDYAYGILAQSIGGGGGLALSEGDVLATTVLDGVGNGGNVSVTVNGNVVTEGYGAHGVVAQSVANGGGLVLDMGNTENGGLTAHYSDTALDGTPGLVNVYVNGNIAVYGENAHGIFATNSDDPVVWVAEGSSVTGGEGGSAVYFDAGRNELHNSGTLSTMDGAAGLVVHSIGGDTRINNEASGVLHGAIRLAADGNNLLHNLGTVLAGTEIDLGDGVFRNEGILGLAEGVGHSVLNGDLTQSETGSLMLRFDQRDGTADRLHVTGTAELAGVITPLLVNAGHIRPGTRATQILSADGEIDLSGLRVLDSALLHHTLTEENGEITVTTTADFTPAGLRGDGERLGTVLAGLQGDGGTRLSRGITALLAQLPDVQALDDAYDTVASGGISAVPMMSLQNASLVMDTVTARLDGWRADELASGTRVQHLTQGGDTDSGPRGWLSLVGNTSNGEGLSRDATAMVLGADMVLGEQTLVGASVSASRLQFDLDRPDAWATGDEFGLNLYGLHRAGNAYASAMLFAASNRVTYHSSLRGFGYDLAGETTFDNRTLGGRLEAGYAFTLPSRRVTLTPFVAVQPTQVYQDDAREVYNAELGIGVNFRDAVIESLPADLGVQIGSHWTLAGGARLSSFARLAWRHDFEPERTIQRDFHGIRLRDSSLPEAEDTAIARLGMQYSLGRALSVTGEVEGQWSSPYDTVGGSIGLQYRW</sequence>
<evidence type="ECO:0000256" key="1">
    <source>
        <dbReference type="SAM" id="MobiDB-lite"/>
    </source>
</evidence>
<organism evidence="3 4">
    <name type="scientific">Isoalcanivorax pacificus W11-5</name>
    <dbReference type="NCBI Taxonomy" id="391936"/>
    <lineage>
        <taxon>Bacteria</taxon>
        <taxon>Pseudomonadati</taxon>
        <taxon>Pseudomonadota</taxon>
        <taxon>Gammaproteobacteria</taxon>
        <taxon>Oceanospirillales</taxon>
        <taxon>Alcanivoracaceae</taxon>
        <taxon>Isoalcanivorax</taxon>
    </lineage>
</organism>
<dbReference type="HOGENOM" id="CLU_223714_0_0_6"/>